<evidence type="ECO:0000313" key="1">
    <source>
        <dbReference type="EMBL" id="KAJ8116724.1"/>
    </source>
</evidence>
<organism evidence="1 2">
    <name type="scientific">Boeremia exigua</name>
    <dbReference type="NCBI Taxonomy" id="749465"/>
    <lineage>
        <taxon>Eukaryota</taxon>
        <taxon>Fungi</taxon>
        <taxon>Dikarya</taxon>
        <taxon>Ascomycota</taxon>
        <taxon>Pezizomycotina</taxon>
        <taxon>Dothideomycetes</taxon>
        <taxon>Pleosporomycetidae</taxon>
        <taxon>Pleosporales</taxon>
        <taxon>Pleosporineae</taxon>
        <taxon>Didymellaceae</taxon>
        <taxon>Boeremia</taxon>
    </lineage>
</organism>
<gene>
    <name evidence="1" type="ORF">OPT61_g1910</name>
</gene>
<keyword evidence="2" id="KW-1185">Reference proteome</keyword>
<accession>A0ACC2INU4</accession>
<dbReference type="EMBL" id="JAPHNI010000081">
    <property type="protein sequence ID" value="KAJ8116724.1"/>
    <property type="molecule type" value="Genomic_DNA"/>
</dbReference>
<protein>
    <submittedName>
        <fullName evidence="1">Uncharacterized protein</fullName>
    </submittedName>
</protein>
<evidence type="ECO:0000313" key="2">
    <source>
        <dbReference type="Proteomes" id="UP001153331"/>
    </source>
</evidence>
<name>A0ACC2INU4_9PLEO</name>
<proteinExistence type="predicted"/>
<sequence>MNNQQQGNRLQLNFGFGGGGDRNNQYAQEQGRAFPTTPSTFPQPVYPNQAGQQEVWGAQQQQQMGANSYGGYFQNPYQQAQYQGQQGNLQAPGSARFDQSPNGLAQQLSQQHLGGGSNRSGSPYGRQASPNQQRPRTADNRGYGYGGYGGGSAPRQPSQSLYDEEAPARNPEKYSSNVAQQATMSKGLINTFFKDSVQRARDRNQRALELESIMKEPSISDNRKAQKENSMRNAEIQYLRFLRTKEKPDNFSTLKVIGKGAFGEVKLVQRKNDGKIYALKSLFKKDQLAHVRSERDILAESDSPWVVKLHTTFQDNTFLYMLMEFLPGGDLMTMLIKYEIFTEDITRFYMAEIVLAIEAVHKLGFIHRDIKPDNILLDRGGHIKLTDFGLSTGFHKEHDAGYYKKLLAGGAHKSNRDNRNSMNMDQIQLTVSNRTQINTWRKSRRQLAYSTVGTPDYIAPEIFSGQGYDFGCDWWSVGTIMFECLIGWPPFCAEEPHDTYRKIVDWPRNLHFPPDQQLGAEAEDFVRRLICDADHRLGRIGGASEIKQHPFFRGVSWDGLRRIRAPFEPKLQSNVDTQYFPIDEIDQNDNSAAYRAQAAQSGDDEYATSLPFIGYTYKRFDAFRVVLRSDDSTWVTGTFGEVSNRLLGSGVGRGIKQRKTAYRAPASLVTSWSHTLFSQALYRTLRHQYAERRSSSSTLSPSPLPSASISDRHPTRITELSHSPVRPLLVQHTVPALSAADRLAALQRDILVAVAALVVHCARVDVDLLLRLGGGAVSNISGNYTLSAQPSSYSGPWKIYDAKKKSTGKAVSVFVFEKKSLEPPGGAGLGGRSGASQLKRAHEEVIERLKKEASSLARLRHPSVLELAEPVEDTRGGGLMFATEPVTASLAGLLLEKDEQEKAGGVGGRRSRYVVEESDGQKRRRELEIDELEIQKGLLQISKGLEFLHESAGLVHANLTPEAIFINAKSDWKISGLGFSSPPENSTKPTSVTPISLSEVLNYDARLPKYVQLNIDYTSPDFIMDGNVTPAADMFSLGLLIIALYNSPHQSPLELNGSASSYKRAFSSSSSVPNKNNNFMSSQPLPRDVANGVLDRLITRRPAQRLDAKEFQQAQYFDNILVSTIRFLDSLPAKTPNEKSQFMRGLPRILNQFPKSVLEKKILPALLEEMKDRELLTLILQNVFKIITMLPSGKRAFTEKVIPKLRETFLNNTTAAAPNAKGPAQERDSLKEAGLMVLLENIQVAADNTGGKEFKDDILPVINYALESPTHSLVDAALRTLPIVLPILDFSTTKNELFPVIATIFAKTSSMGIKIRGLEALKTLCGGGGDDQNDYQSDGLTGMVEAPKAKSSSVSILDKYTIQEKVVPLLKGIKTKEPAVMMAAHDVFKAIAPQVDGDFLALDILPILWQFSLGPLLNLPQFQAYMTLIKSTSARVEQEQTRKLQELGANNATATTRNEFMSFGGPPASNGFDSTNGGDDTNFEALVRGNQGPAGSSDMLGGDPWASSPNPSASSSTVLPSRPANRANNASPAPATFSWSTPPVSPPPQTNLSAPQGNTRAITPDNNFSSLNSSFPAMSPSNPGIGSPTFAQQPSKPAMGMSSMMSQPALTPSYTAPSSGINWSQATTSSASTWGSSSTSNTLSSGLSNFSTMTPSQPQRQNATASPYSAFSIAPPPSKPANTGTFSIAPPPSLGASNRSASASGGLSMNSMNSMKGGNMNSMAALRAQTQSQQSQRQPSQTSTNWGNGGESLI</sequence>
<comment type="caution">
    <text evidence="1">The sequence shown here is derived from an EMBL/GenBank/DDBJ whole genome shotgun (WGS) entry which is preliminary data.</text>
</comment>
<dbReference type="Proteomes" id="UP001153331">
    <property type="component" value="Unassembled WGS sequence"/>
</dbReference>
<reference evidence="1" key="1">
    <citation type="submission" date="2022-11" db="EMBL/GenBank/DDBJ databases">
        <title>Genome Sequence of Boeremia exigua.</title>
        <authorList>
            <person name="Buettner E."/>
        </authorList>
    </citation>
    <scope>NUCLEOTIDE SEQUENCE</scope>
    <source>
        <strain evidence="1">CU02</strain>
    </source>
</reference>